<dbReference type="AlphaFoldDB" id="A0A2L1WDW7"/>
<dbReference type="PANTHER" id="PTHR35566">
    <property type="entry name" value="BLR3599 PROTEIN"/>
    <property type="match status" value="1"/>
</dbReference>
<dbReference type="Proteomes" id="UP000594430">
    <property type="component" value="Chromosome"/>
</dbReference>
<organism evidence="1 2">
    <name type="scientific">Pseudomonas fulva</name>
    <dbReference type="NCBI Taxonomy" id="47880"/>
    <lineage>
        <taxon>Bacteria</taxon>
        <taxon>Pseudomonadati</taxon>
        <taxon>Pseudomonadota</taxon>
        <taxon>Gammaproteobacteria</taxon>
        <taxon>Pseudomonadales</taxon>
        <taxon>Pseudomonadaceae</taxon>
        <taxon>Pseudomonas</taxon>
    </lineage>
</organism>
<reference evidence="1 2" key="1">
    <citation type="submission" date="2020-11" db="EMBL/GenBank/DDBJ databases">
        <title>Pseudomonas fulva producing VIM-24.</title>
        <authorList>
            <person name="Liu S."/>
        </authorList>
    </citation>
    <scope>NUCLEOTIDE SEQUENCE [LARGE SCALE GENOMIC DNA]</scope>
    <source>
        <strain evidence="1 2">ZDHY414</strain>
    </source>
</reference>
<accession>A0A2L1WDW7</accession>
<evidence type="ECO:0000313" key="1">
    <source>
        <dbReference type="EMBL" id="QPH51225.1"/>
    </source>
</evidence>
<dbReference type="PANTHER" id="PTHR35566:SF1">
    <property type="entry name" value="TYPE VI SECRETION SYSTEM BASEPLATE COMPONENT TSSK1"/>
    <property type="match status" value="1"/>
</dbReference>
<proteinExistence type="predicted"/>
<name>A0A2L1WDW7_9PSED</name>
<dbReference type="EMBL" id="CP064946">
    <property type="protein sequence ID" value="QPH51225.1"/>
    <property type="molecule type" value="Genomic_DNA"/>
</dbReference>
<dbReference type="RefSeq" id="WP_028687570.1">
    <property type="nucleotide sequence ID" value="NZ_BQHM01000037.1"/>
</dbReference>
<dbReference type="Pfam" id="PF05936">
    <property type="entry name" value="T6SS_VasE"/>
    <property type="match status" value="1"/>
</dbReference>
<protein>
    <submittedName>
        <fullName evidence="1">Type VI secretion system baseplate subunit TssK</fullName>
    </submittedName>
</protein>
<dbReference type="NCBIfam" id="TIGR03353">
    <property type="entry name" value="VI_chp_4"/>
    <property type="match status" value="1"/>
</dbReference>
<gene>
    <name evidence="1" type="primary">tssK</name>
    <name evidence="1" type="ORF">IZU98_11305</name>
</gene>
<dbReference type="InterPro" id="IPR010263">
    <property type="entry name" value="T6SS_TssK"/>
</dbReference>
<sequence>MSNKSRVMWSEGMFLLPQHFQYQDEFHQHQLAQATLRSSPFHWGVQTLEVDEQALSSGVLQLNRLHMVFPDGSVFDAPQHDPLPAARDLKDVSRGAGLKVYAALKLAEPYSANYLEDGAERQGARRYRKAFATLPDLNEGDLENEITSLRLNVVLLVDGDALDGYSYCPLLHLQRNNVNAFSVDSQFVHPALHLGAHETLLTIAQRLLALLQSKSETLSGRRRERADQIAEFGSSDVSLFWLLYTVNRAHPGLAHLLQHPRLHPEQLYRFLAELAGSLLTFSLNARLDDIPAYDHQDPAASLLKLDRLVRELLNSVVPNQYIPIPLDQTRSSYYVGRLNDPRLVDADFYISVHADMPGAQVLELVPRAFKIGSPEDIEVVVNTAMPGATLNHCVRTPNAIPVRLDNQYFAIEPHGRVYERMMSAHAIAFYVPSAFKNLKLELMAVLK</sequence>
<evidence type="ECO:0000313" key="2">
    <source>
        <dbReference type="Proteomes" id="UP000594430"/>
    </source>
</evidence>